<keyword evidence="10" id="KW-0449">Lipoprotein</keyword>
<organism evidence="13 14">
    <name type="scientific">Mesocestoides corti</name>
    <name type="common">Flatworm</name>
    <dbReference type="NCBI Taxonomy" id="53468"/>
    <lineage>
        <taxon>Eukaryota</taxon>
        <taxon>Metazoa</taxon>
        <taxon>Spiralia</taxon>
        <taxon>Lophotrochozoa</taxon>
        <taxon>Platyhelminthes</taxon>
        <taxon>Cestoda</taxon>
        <taxon>Eucestoda</taxon>
        <taxon>Cyclophyllidea</taxon>
        <taxon>Mesocestoididae</taxon>
        <taxon>Mesocestoides</taxon>
    </lineage>
</organism>
<comment type="subcellular location">
    <subcellularLocation>
        <location evidence="1">Cell membrane</location>
        <topology evidence="1">Lipid-anchor</topology>
        <topology evidence="1">GPI-anchor</topology>
    </subcellularLocation>
</comment>
<dbReference type="EMBL" id="UXSR01005296">
    <property type="protein sequence ID" value="VDD80794.1"/>
    <property type="molecule type" value="Genomic_DNA"/>
</dbReference>
<evidence type="ECO:0000256" key="1">
    <source>
        <dbReference type="ARBA" id="ARBA00004609"/>
    </source>
</evidence>
<dbReference type="Proteomes" id="UP000267029">
    <property type="component" value="Unassembled WGS sequence"/>
</dbReference>
<sequence length="779" mass="85223">MCVADSLRAKQPFLRIPSIVTNMTLEAFLPIRLVTNAMAYARETILAASITINPTDECIEDYQRLRFCSLCAGILTINPCSFACDQLSDLCAPQLLQFGPQWKTFMSAMQQALDQLDKFPRIHRPLQMHLTDAIMNLKSVFTSHEKEILSNCSSFAPTPKLAGVQWPYSGPRRVRRQAPRAADGGDSYYRPSVYQPPGNIRHPAETKPLPSVALAEQGVSKLQAWVREVKQRLEVGNVFFFSENVPVKTDPTYAIVHFKNPATGLRRAPSNPIYHGACPLITCSMAFRSHMFFGAPNALAVASTCFYICSSCANTGNLQSGHYQLVLCLDVFLALCWTIFYTKVTVEAFGNPSEECIVDGPGLTIGQSIALATKTHGSPPLPPPSPKSNVSVYASATLVMFILPCLNSLCYMPYNQMSYLFDNMGSELCNAKRNGPPPTAYRSTSNTCWNGTSLDSTTSRSVEPKTIDVYFTDPTLYEKELGLRKAIQNFEILGRVTQVDPDILPLADPAATVLKVGRNDMPVDSDEEALRSYLTSPTSPNSNENSLGGQGDPSLSLWEDQQPPSAAAAFASDTEAGSGYGDVPLPYVSPYSPPMGYKKEDDFNNPVIHPEQPPGSNGAPPQPPRSYVPDDEDFRQQTENSGYEPMGVYGYPEPTQPSWPRQPQPPYDSAPVVPPIHWDTEPDSPEGSGSDPLGPNWSVKPSPDWKPSRSPQPLPPQQTDSGLVVGGGKVDIPDQIWVPEGDGVVHMSVPPYLRTTAGTSTFSPNLAAFFVVGTLQRWL</sequence>
<feature type="region of interest" description="Disordered" evidence="12">
    <location>
        <begin position="592"/>
        <end position="727"/>
    </location>
</feature>
<feature type="region of interest" description="Disordered" evidence="12">
    <location>
        <begin position="518"/>
        <end position="571"/>
    </location>
</feature>
<dbReference type="InterPro" id="IPR001863">
    <property type="entry name" value="Glypican"/>
</dbReference>
<feature type="compositionally biased region" description="Low complexity" evidence="12">
    <location>
        <begin position="560"/>
        <end position="571"/>
    </location>
</feature>
<keyword evidence="3" id="KW-1003">Cell membrane</keyword>
<evidence type="ECO:0000256" key="12">
    <source>
        <dbReference type="SAM" id="MobiDB-lite"/>
    </source>
</evidence>
<dbReference type="GO" id="GO:1905475">
    <property type="term" value="P:regulation of protein localization to membrane"/>
    <property type="evidence" value="ECO:0007669"/>
    <property type="project" value="TreeGrafter"/>
</dbReference>
<evidence type="ECO:0000256" key="7">
    <source>
        <dbReference type="ARBA" id="ARBA00023136"/>
    </source>
</evidence>
<accession>A0A158QUV6</accession>
<comment type="similarity">
    <text evidence="2 11">Belongs to the glypican family.</text>
</comment>
<dbReference type="GO" id="GO:0009986">
    <property type="term" value="C:cell surface"/>
    <property type="evidence" value="ECO:0007669"/>
    <property type="project" value="TreeGrafter"/>
</dbReference>
<evidence type="ECO:0000256" key="8">
    <source>
        <dbReference type="ARBA" id="ARBA00023180"/>
    </source>
</evidence>
<dbReference type="AlphaFoldDB" id="A0A158QUV6"/>
<evidence type="ECO:0000256" key="4">
    <source>
        <dbReference type="ARBA" id="ARBA00022622"/>
    </source>
</evidence>
<evidence type="ECO:0000256" key="2">
    <source>
        <dbReference type="ARBA" id="ARBA00010260"/>
    </source>
</evidence>
<feature type="compositionally biased region" description="Pro residues" evidence="12">
    <location>
        <begin position="654"/>
        <end position="674"/>
    </location>
</feature>
<keyword evidence="8" id="KW-0325">Glycoprotein</keyword>
<evidence type="ECO:0000256" key="10">
    <source>
        <dbReference type="ARBA" id="ARBA00023288"/>
    </source>
</evidence>
<dbReference type="GO" id="GO:0009966">
    <property type="term" value="P:regulation of signal transduction"/>
    <property type="evidence" value="ECO:0007669"/>
    <property type="project" value="InterPro"/>
</dbReference>
<name>A0A158QUV6_MESCO</name>
<feature type="compositionally biased region" description="Low complexity" evidence="12">
    <location>
        <begin position="535"/>
        <end position="546"/>
    </location>
</feature>
<keyword evidence="5" id="KW-0732">Signal</keyword>
<evidence type="ECO:0000256" key="11">
    <source>
        <dbReference type="RuleBase" id="RU003518"/>
    </source>
</evidence>
<keyword evidence="4" id="KW-0336">GPI-anchor</keyword>
<evidence type="ECO:0000256" key="5">
    <source>
        <dbReference type="ARBA" id="ARBA00022729"/>
    </source>
</evidence>
<dbReference type="PANTHER" id="PTHR10822:SF29">
    <property type="entry name" value="DIVISION ABNORMALLY DELAYED PROTEIN"/>
    <property type="match status" value="1"/>
</dbReference>
<keyword evidence="6" id="KW-0654">Proteoglycan</keyword>
<evidence type="ECO:0000313" key="13">
    <source>
        <dbReference type="EMBL" id="VDD80794.1"/>
    </source>
</evidence>
<dbReference type="OrthoDB" id="10010764at2759"/>
<evidence type="ECO:0008006" key="15">
    <source>
        <dbReference type="Google" id="ProtNLM"/>
    </source>
</evidence>
<reference evidence="13 14" key="1">
    <citation type="submission" date="2018-10" db="EMBL/GenBank/DDBJ databases">
        <authorList>
            <consortium name="Pathogen Informatics"/>
        </authorList>
    </citation>
    <scope>NUCLEOTIDE SEQUENCE [LARGE SCALE GENOMIC DNA]</scope>
</reference>
<dbReference type="GO" id="GO:0098552">
    <property type="term" value="C:side of membrane"/>
    <property type="evidence" value="ECO:0007669"/>
    <property type="project" value="UniProtKB-KW"/>
</dbReference>
<evidence type="ECO:0000256" key="6">
    <source>
        <dbReference type="ARBA" id="ARBA00022974"/>
    </source>
</evidence>
<keyword evidence="14" id="KW-1185">Reference proteome</keyword>
<proteinExistence type="inferred from homology"/>
<dbReference type="GO" id="GO:0005576">
    <property type="term" value="C:extracellular region"/>
    <property type="evidence" value="ECO:0007669"/>
    <property type="project" value="TreeGrafter"/>
</dbReference>
<dbReference type="PANTHER" id="PTHR10822">
    <property type="entry name" value="GLYPICAN"/>
    <property type="match status" value="1"/>
</dbReference>
<dbReference type="Pfam" id="PF01153">
    <property type="entry name" value="Glypican"/>
    <property type="match status" value="1"/>
</dbReference>
<keyword evidence="7" id="KW-0472">Membrane</keyword>
<evidence type="ECO:0000256" key="3">
    <source>
        <dbReference type="ARBA" id="ARBA00022475"/>
    </source>
</evidence>
<keyword evidence="9" id="KW-0357">Heparan sulfate</keyword>
<gene>
    <name evidence="13" type="ORF">MCOS_LOCUS6797</name>
</gene>
<evidence type="ECO:0000256" key="9">
    <source>
        <dbReference type="ARBA" id="ARBA00023207"/>
    </source>
</evidence>
<evidence type="ECO:0000313" key="14">
    <source>
        <dbReference type="Proteomes" id="UP000267029"/>
    </source>
</evidence>
<dbReference type="GO" id="GO:0016477">
    <property type="term" value="P:cell migration"/>
    <property type="evidence" value="ECO:0007669"/>
    <property type="project" value="TreeGrafter"/>
</dbReference>
<feature type="region of interest" description="Disordered" evidence="12">
    <location>
        <begin position="172"/>
        <end position="192"/>
    </location>
</feature>
<dbReference type="GO" id="GO:0005886">
    <property type="term" value="C:plasma membrane"/>
    <property type="evidence" value="ECO:0007669"/>
    <property type="project" value="UniProtKB-SubCell"/>
</dbReference>
<protein>
    <recommendedName>
        <fullName evidence="15">Glypican</fullName>
    </recommendedName>
</protein>
<dbReference type="STRING" id="53468.A0A158QUV6"/>